<accession>A0A852U1D7</accession>
<keyword evidence="5" id="KW-1133">Transmembrane helix</keyword>
<evidence type="ECO:0000256" key="2">
    <source>
        <dbReference type="ARBA" id="ARBA00023136"/>
    </source>
</evidence>
<evidence type="ECO:0000256" key="5">
    <source>
        <dbReference type="SAM" id="Phobius"/>
    </source>
</evidence>
<feature type="region of interest" description="Disordered" evidence="4">
    <location>
        <begin position="324"/>
        <end position="363"/>
    </location>
</feature>
<sequence>MARGIQQLSALLVTIALLTGLPYAAISLPAWPDLELSLTGVLAHLRGGALPPGLGAAALIIALWAVWGLYLLALAAEATARLRGRPPRRRLLGPLQLVAASAIGATLTAPTAHAATTAAPATAEPSTAGTHPSTQPNSTSADELPAGESPSGLVERERAIDGFGYDSALLTEDMREDLEPVVQMIRTHGTTAPITVTGHTDPAGAPDYNQALSERRAEAVAKFLRTQLGEAAPAVQTRGVGSDQLLDGAPDAAQRRVEIAYTVVTRPPGKPTSSEPETAAPQEEQDDTTGDEEGQAVVVLELPSGLLLTATTVGGAVGGFALGRRRRSRPNAPSSQPVEASDDTCDAGTVGDEDIPHSDEAAPVPRIDAHAVIDLKTGLGITGPGAHDAARSLLTAALHTAEETPALNLVIPAADLGLFLGEDGVALLAERETPTITVADSLSDAITLLHAELLLRRPDDDLDEPTKNEDEAPSAAPFLLLAGPDPAHTPEIEALLRQAGTSPVTAVLLGSWPPATCTISGTHTVTTAGPHLAHLHGARWPGTDRGSVLSLLVDLPAATSEPRGRHHGGATPHQNGTTLQTSAENLTRPRSEAEAAASGQEQSPVAVRVLGRITISAHGRPLTLRRRSAFEVTAYLAAHPDGVMLERAVEDMWPGENAARSTRRFHDATSALRTALRDVLTDDERPVILHENDRYRLNPELVGVDVWDLEAAITQAEDDGAEGSPQPPLRHAVADYADFAAEAGYAWAEEIRLRLRRRLVDAVLRCASHSGHDDARTLLSRAVAIDPHSEDAHLALIRLHLDHGDTRAATNVYRNHEQALREIDAAPTTRIRDLIENIPESA</sequence>
<dbReference type="Gene3D" id="3.30.1330.60">
    <property type="entry name" value="OmpA-like domain"/>
    <property type="match status" value="1"/>
</dbReference>
<keyword evidence="5" id="KW-0812">Transmembrane</keyword>
<dbReference type="InterPro" id="IPR011990">
    <property type="entry name" value="TPR-like_helical_dom_sf"/>
</dbReference>
<dbReference type="CDD" id="cd07185">
    <property type="entry name" value="OmpA_C-like"/>
    <property type="match status" value="1"/>
</dbReference>
<gene>
    <name evidence="7" type="ORF">HDA32_005139</name>
</gene>
<reference evidence="7 8" key="1">
    <citation type="submission" date="2020-07" db="EMBL/GenBank/DDBJ databases">
        <title>Sequencing the genomes of 1000 actinobacteria strains.</title>
        <authorList>
            <person name="Klenk H.-P."/>
        </authorList>
    </citation>
    <scope>NUCLEOTIDE SEQUENCE [LARGE SCALE GENOMIC DNA]</scope>
    <source>
        <strain evidence="7 8">CXB654</strain>
    </source>
</reference>
<feature type="transmembrane region" description="Helical" evidence="5">
    <location>
        <begin position="53"/>
        <end position="76"/>
    </location>
</feature>
<evidence type="ECO:0000256" key="3">
    <source>
        <dbReference type="PROSITE-ProRule" id="PRU00473"/>
    </source>
</evidence>
<dbReference type="AlphaFoldDB" id="A0A852U1D7"/>
<feature type="compositionally biased region" description="Low complexity" evidence="4">
    <location>
        <begin position="594"/>
        <end position="603"/>
    </location>
</feature>
<comment type="caution">
    <text evidence="7">The sequence shown here is derived from an EMBL/GenBank/DDBJ whole genome shotgun (WGS) entry which is preliminary data.</text>
</comment>
<dbReference type="SUPFAM" id="SSF103088">
    <property type="entry name" value="OmpA-like"/>
    <property type="match status" value="1"/>
</dbReference>
<dbReference type="PANTHER" id="PTHR35807">
    <property type="entry name" value="TRANSCRIPTIONAL REGULATOR REDD-RELATED"/>
    <property type="match status" value="1"/>
</dbReference>
<dbReference type="InterPro" id="IPR005158">
    <property type="entry name" value="BTAD"/>
</dbReference>
<dbReference type="PROSITE" id="PS51123">
    <property type="entry name" value="OMPA_2"/>
    <property type="match status" value="1"/>
</dbReference>
<dbReference type="PRINTS" id="PR01021">
    <property type="entry name" value="OMPADOMAIN"/>
</dbReference>
<proteinExistence type="predicted"/>
<evidence type="ECO:0000259" key="6">
    <source>
        <dbReference type="PROSITE" id="PS51123"/>
    </source>
</evidence>
<dbReference type="Gene3D" id="1.10.10.10">
    <property type="entry name" value="Winged helix-like DNA-binding domain superfamily/Winged helix DNA-binding domain"/>
    <property type="match status" value="1"/>
</dbReference>
<dbReference type="Gene3D" id="1.25.40.10">
    <property type="entry name" value="Tetratricopeptide repeat domain"/>
    <property type="match status" value="1"/>
</dbReference>
<dbReference type="RefSeq" id="WP_179645577.1">
    <property type="nucleotide sequence ID" value="NZ_BAAAYY010000019.1"/>
</dbReference>
<dbReference type="Proteomes" id="UP000589036">
    <property type="component" value="Unassembled WGS sequence"/>
</dbReference>
<keyword evidence="8" id="KW-1185">Reference proteome</keyword>
<dbReference type="InterPro" id="IPR036388">
    <property type="entry name" value="WH-like_DNA-bd_sf"/>
</dbReference>
<feature type="region of interest" description="Disordered" evidence="4">
    <location>
        <begin position="263"/>
        <end position="292"/>
    </location>
</feature>
<feature type="compositionally biased region" description="Acidic residues" evidence="4">
    <location>
        <begin position="283"/>
        <end position="292"/>
    </location>
</feature>
<dbReference type="SMART" id="SM01043">
    <property type="entry name" value="BTAD"/>
    <property type="match status" value="1"/>
</dbReference>
<evidence type="ECO:0000256" key="1">
    <source>
        <dbReference type="ARBA" id="ARBA00004370"/>
    </source>
</evidence>
<feature type="region of interest" description="Disordered" evidence="4">
    <location>
        <begin position="559"/>
        <end position="603"/>
    </location>
</feature>
<evidence type="ECO:0000313" key="7">
    <source>
        <dbReference type="EMBL" id="NYE50019.1"/>
    </source>
</evidence>
<organism evidence="7 8">
    <name type="scientific">Spinactinospora alkalitolerans</name>
    <dbReference type="NCBI Taxonomy" id="687207"/>
    <lineage>
        <taxon>Bacteria</taxon>
        <taxon>Bacillati</taxon>
        <taxon>Actinomycetota</taxon>
        <taxon>Actinomycetes</taxon>
        <taxon>Streptosporangiales</taxon>
        <taxon>Nocardiopsidaceae</taxon>
        <taxon>Spinactinospora</taxon>
    </lineage>
</organism>
<evidence type="ECO:0000256" key="4">
    <source>
        <dbReference type="SAM" id="MobiDB-lite"/>
    </source>
</evidence>
<comment type="subcellular location">
    <subcellularLocation>
        <location evidence="1">Membrane</location>
    </subcellularLocation>
</comment>
<feature type="compositionally biased region" description="Low complexity" evidence="4">
    <location>
        <begin position="114"/>
        <end position="130"/>
    </location>
</feature>
<dbReference type="InterPro" id="IPR036737">
    <property type="entry name" value="OmpA-like_sf"/>
</dbReference>
<dbReference type="InterPro" id="IPR051677">
    <property type="entry name" value="AfsR-DnrI-RedD_regulator"/>
</dbReference>
<keyword evidence="7" id="KW-0238">DNA-binding</keyword>
<dbReference type="GO" id="GO:0003677">
    <property type="term" value="F:DNA binding"/>
    <property type="evidence" value="ECO:0007669"/>
    <property type="project" value="UniProtKB-KW"/>
</dbReference>
<dbReference type="InterPro" id="IPR006664">
    <property type="entry name" value="OMP_bac"/>
</dbReference>
<dbReference type="GO" id="GO:0016020">
    <property type="term" value="C:membrane"/>
    <property type="evidence" value="ECO:0007669"/>
    <property type="project" value="UniProtKB-SubCell"/>
</dbReference>
<dbReference type="Pfam" id="PF03704">
    <property type="entry name" value="BTAD"/>
    <property type="match status" value="1"/>
</dbReference>
<dbReference type="Pfam" id="PF00691">
    <property type="entry name" value="OmpA"/>
    <property type="match status" value="1"/>
</dbReference>
<feature type="region of interest" description="Disordered" evidence="4">
    <location>
        <begin position="114"/>
        <end position="153"/>
    </location>
</feature>
<name>A0A852U1D7_9ACTN</name>
<dbReference type="InterPro" id="IPR006665">
    <property type="entry name" value="OmpA-like"/>
</dbReference>
<keyword evidence="2 3" id="KW-0472">Membrane</keyword>
<feature type="transmembrane region" description="Helical" evidence="5">
    <location>
        <begin position="97"/>
        <end position="115"/>
    </location>
</feature>
<dbReference type="EMBL" id="JACCCC010000001">
    <property type="protein sequence ID" value="NYE50019.1"/>
    <property type="molecule type" value="Genomic_DNA"/>
</dbReference>
<evidence type="ECO:0000313" key="8">
    <source>
        <dbReference type="Proteomes" id="UP000589036"/>
    </source>
</evidence>
<protein>
    <submittedName>
        <fullName evidence="7">Outer membrane protein OmpA-like peptidoglycan-associated protein/DNA-binding SARP family transcriptional activator</fullName>
    </submittedName>
</protein>
<feature type="compositionally biased region" description="Polar residues" evidence="4">
    <location>
        <begin position="131"/>
        <end position="141"/>
    </location>
</feature>
<feature type="compositionally biased region" description="Polar residues" evidence="4">
    <location>
        <begin position="572"/>
        <end position="585"/>
    </location>
</feature>
<feature type="domain" description="OmpA-like" evidence="6">
    <location>
        <begin position="150"/>
        <end position="265"/>
    </location>
</feature>